<dbReference type="Pfam" id="PF01436">
    <property type="entry name" value="NHL"/>
    <property type="match status" value="1"/>
</dbReference>
<name>A0A813K4T6_POLGL</name>
<evidence type="ECO:0000313" key="2">
    <source>
        <dbReference type="EMBL" id="CAE8697148.1"/>
    </source>
</evidence>
<dbReference type="EMBL" id="CAJNNW010028658">
    <property type="protein sequence ID" value="CAE8697148.1"/>
    <property type="molecule type" value="Genomic_DNA"/>
</dbReference>
<keyword evidence="1" id="KW-0677">Repeat</keyword>
<reference evidence="2" key="1">
    <citation type="submission" date="2021-02" db="EMBL/GenBank/DDBJ databases">
        <authorList>
            <person name="Dougan E. K."/>
            <person name="Rhodes N."/>
            <person name="Thang M."/>
            <person name="Chan C."/>
        </authorList>
    </citation>
    <scope>NUCLEOTIDE SEQUENCE</scope>
</reference>
<sequence length="238" mass="26201">VSDGLIASKDVIGRERPDAGLLLPACEELCLTTLGCYGVAYPGCYLLNRKGIEFQTTSSLFRTAVMVKSYLEPKVQNVAGQPEVLAMNAETEPAMVSYLNRPTGCVVNSAGDVLIADTWNQRIRRVSGWSAGCVESEKIRKDEKLEYVAAIENISSACTSEPLITSLYTHVQREALENNNLQPMEDMFCNFRNASDLGFLDAFTNNTLVLCTLCAKIAPRPAICPWQSMCNCRDEIVK</sequence>
<accession>A0A813K4T6</accession>
<organism evidence="2 3">
    <name type="scientific">Polarella glacialis</name>
    <name type="common">Dinoflagellate</name>
    <dbReference type="NCBI Taxonomy" id="89957"/>
    <lineage>
        <taxon>Eukaryota</taxon>
        <taxon>Sar</taxon>
        <taxon>Alveolata</taxon>
        <taxon>Dinophyceae</taxon>
        <taxon>Suessiales</taxon>
        <taxon>Suessiaceae</taxon>
        <taxon>Polarella</taxon>
    </lineage>
</organism>
<dbReference type="Proteomes" id="UP000626109">
    <property type="component" value="Unassembled WGS sequence"/>
</dbReference>
<comment type="caution">
    <text evidence="2">The sequence shown here is derived from an EMBL/GenBank/DDBJ whole genome shotgun (WGS) entry which is preliminary data.</text>
</comment>
<dbReference type="InterPro" id="IPR001258">
    <property type="entry name" value="NHL_repeat"/>
</dbReference>
<dbReference type="AlphaFoldDB" id="A0A813K4T6"/>
<proteinExistence type="predicted"/>
<dbReference type="InterPro" id="IPR011042">
    <property type="entry name" value="6-blade_b-propeller_TolB-like"/>
</dbReference>
<feature type="non-terminal residue" evidence="2">
    <location>
        <position position="238"/>
    </location>
</feature>
<feature type="non-terminal residue" evidence="2">
    <location>
        <position position="1"/>
    </location>
</feature>
<evidence type="ECO:0000256" key="1">
    <source>
        <dbReference type="ARBA" id="ARBA00022737"/>
    </source>
</evidence>
<evidence type="ECO:0000313" key="3">
    <source>
        <dbReference type="Proteomes" id="UP000626109"/>
    </source>
</evidence>
<gene>
    <name evidence="2" type="ORF">PGLA2088_LOCUS30141</name>
</gene>
<protein>
    <submittedName>
        <fullName evidence="2">Uncharacterized protein</fullName>
    </submittedName>
</protein>
<dbReference type="Gene3D" id="2.120.10.30">
    <property type="entry name" value="TolB, C-terminal domain"/>
    <property type="match status" value="1"/>
</dbReference>